<evidence type="ECO:0000256" key="5">
    <source>
        <dbReference type="ARBA" id="ARBA00022980"/>
    </source>
</evidence>
<feature type="region of interest" description="Disordered" evidence="9">
    <location>
        <begin position="287"/>
        <end position="313"/>
    </location>
</feature>
<proteinExistence type="inferred from homology"/>
<reference evidence="12" key="2">
    <citation type="submission" date="2019-02" db="EMBL/GenBank/DDBJ databases">
        <title>Opniocepnalus argus Var Kimnra genome.</title>
        <authorList>
            <person name="Zhou C."/>
            <person name="Xiao S."/>
        </authorList>
    </citation>
    <scope>NUCLEOTIDE SEQUENCE [LARGE SCALE GENOMIC DNA]</scope>
</reference>
<dbReference type="GO" id="GO:0003735">
    <property type="term" value="F:structural constituent of ribosome"/>
    <property type="evidence" value="ECO:0007669"/>
    <property type="project" value="InterPro"/>
</dbReference>
<keyword evidence="12" id="KW-1185">Reference proteome</keyword>
<dbReference type="PANTHER" id="PTHR23410">
    <property type="entry name" value="RIBOSOMAL PROTEIN L5-RELATED"/>
    <property type="match status" value="1"/>
</dbReference>
<accession>A0A6G1Q9B7</accession>
<keyword evidence="4" id="KW-0699">rRNA-binding</keyword>
<protein>
    <recommendedName>
        <fullName evidence="7">Large ribosomal subunit protein uL18</fullName>
    </recommendedName>
    <alternativeName>
        <fullName evidence="8">60S ribosomal protein L5</fullName>
    </alternativeName>
</protein>
<evidence type="ECO:0000256" key="7">
    <source>
        <dbReference type="ARBA" id="ARBA00035197"/>
    </source>
</evidence>
<evidence type="ECO:0000256" key="4">
    <source>
        <dbReference type="ARBA" id="ARBA00022730"/>
    </source>
</evidence>
<evidence type="ECO:0000256" key="3">
    <source>
        <dbReference type="ARBA" id="ARBA00022490"/>
    </source>
</evidence>
<gene>
    <name evidence="11" type="ORF">EXN66_Car014832</name>
</gene>
<sequence length="334" mass="37810">MHSREDAISAATASLSFCNPHPTTSTTPSPVDLDSQQGFVKVVKNKAYFRRYEVKFRRRREGKTDYFARKRLVVQDKNKYNTPKYRIIVRFSNRDICCQIAYAKIEGDHIVCAAYSHELPKYGIAVGLTNYAAAYCTGLLLARRLLHKFGMDQVYEGQVEVSGDEFNVESVDGQPGAFTCYLDAGLARTTTGNKVFGALKGAVDGGLAIPHSIKRFPGYDAESKEFNAEMHRKHIMGMNVADYMSYLMEEDEDAYKKQFSRFIKHGVTPDTVEEMYKKAHAAIRANPVHEKKPQKDVKKKRWNRAKLSLAQRKDRVAQKKASFLRAQELEAGDG</sequence>
<dbReference type="GO" id="GO:0008097">
    <property type="term" value="F:5S rRNA binding"/>
    <property type="evidence" value="ECO:0007669"/>
    <property type="project" value="InterPro"/>
</dbReference>
<keyword evidence="5 11" id="KW-0689">Ribosomal protein</keyword>
<dbReference type="GO" id="GO:0000027">
    <property type="term" value="P:ribosomal large subunit assembly"/>
    <property type="evidence" value="ECO:0007669"/>
    <property type="project" value="TreeGrafter"/>
</dbReference>
<dbReference type="Pfam" id="PF17144">
    <property type="entry name" value="Ribosomal_L5e"/>
    <property type="match status" value="1"/>
</dbReference>
<dbReference type="Proteomes" id="UP000503349">
    <property type="component" value="Chromosome 14"/>
</dbReference>
<evidence type="ECO:0000256" key="2">
    <source>
        <dbReference type="ARBA" id="ARBA00007116"/>
    </source>
</evidence>
<dbReference type="InterPro" id="IPR005485">
    <property type="entry name" value="Rbsml_uL18_euk_arch"/>
</dbReference>
<dbReference type="GO" id="GO:0022625">
    <property type="term" value="C:cytosolic large ribosomal subunit"/>
    <property type="evidence" value="ECO:0007669"/>
    <property type="project" value="TreeGrafter"/>
</dbReference>
<dbReference type="EMBL" id="CM015725">
    <property type="protein sequence ID" value="KAF3699145.1"/>
    <property type="molecule type" value="Genomic_DNA"/>
</dbReference>
<keyword evidence="6" id="KW-0687">Ribonucleoprotein</keyword>
<evidence type="ECO:0000313" key="12">
    <source>
        <dbReference type="Proteomes" id="UP000503349"/>
    </source>
</evidence>
<comment type="similarity">
    <text evidence="2">Belongs to the universal ribosomal protein uL18 family.</text>
</comment>
<dbReference type="Gene3D" id="3.30.420.100">
    <property type="match status" value="1"/>
</dbReference>
<evidence type="ECO:0000256" key="6">
    <source>
        <dbReference type="ARBA" id="ARBA00023274"/>
    </source>
</evidence>
<comment type="subcellular location">
    <subcellularLocation>
        <location evidence="1">Cytoplasm</location>
    </subcellularLocation>
</comment>
<reference evidence="11 12" key="1">
    <citation type="submission" date="2019-02" db="EMBL/GenBank/DDBJ databases">
        <title>Opniocepnalus argus genome.</title>
        <authorList>
            <person name="Zhou C."/>
            <person name="Xiao S."/>
        </authorList>
    </citation>
    <scope>NUCLEOTIDE SEQUENCE [LARGE SCALE GENOMIC DNA]</scope>
    <source>
        <strain evidence="11">OARG1902GOOAL</strain>
        <tissue evidence="11">Muscle</tissue>
    </source>
</reference>
<feature type="domain" description="Large ribosomal subunit protein uL18 C-terminal eukaryotes" evidence="10">
    <location>
        <begin position="272"/>
        <end position="325"/>
    </location>
</feature>
<evidence type="ECO:0000256" key="8">
    <source>
        <dbReference type="ARBA" id="ARBA00035352"/>
    </source>
</evidence>
<organism evidence="11 12">
    <name type="scientific">Channa argus</name>
    <name type="common">Northern snakehead</name>
    <name type="synonym">Ophicephalus argus</name>
    <dbReference type="NCBI Taxonomy" id="215402"/>
    <lineage>
        <taxon>Eukaryota</taxon>
        <taxon>Metazoa</taxon>
        <taxon>Chordata</taxon>
        <taxon>Craniata</taxon>
        <taxon>Vertebrata</taxon>
        <taxon>Euteleostomi</taxon>
        <taxon>Actinopterygii</taxon>
        <taxon>Neopterygii</taxon>
        <taxon>Teleostei</taxon>
        <taxon>Neoteleostei</taxon>
        <taxon>Acanthomorphata</taxon>
        <taxon>Anabantaria</taxon>
        <taxon>Anabantiformes</taxon>
        <taxon>Channoidei</taxon>
        <taxon>Channidae</taxon>
        <taxon>Channa</taxon>
    </lineage>
</organism>
<feature type="compositionally biased region" description="Basic and acidic residues" evidence="9">
    <location>
        <begin position="287"/>
        <end position="296"/>
    </location>
</feature>
<evidence type="ECO:0000259" key="10">
    <source>
        <dbReference type="Pfam" id="PF14204"/>
    </source>
</evidence>
<dbReference type="HAMAP" id="MF_01337_A">
    <property type="entry name" value="Ribosomal_uL18_A"/>
    <property type="match status" value="1"/>
</dbReference>
<dbReference type="PANTHER" id="PTHR23410:SF12">
    <property type="entry name" value="LARGE RIBOSOMAL SUBUNIT PROTEIN UL18"/>
    <property type="match status" value="1"/>
</dbReference>
<evidence type="ECO:0000313" key="11">
    <source>
        <dbReference type="EMBL" id="KAF3699145.1"/>
    </source>
</evidence>
<keyword evidence="3" id="KW-0963">Cytoplasm</keyword>
<dbReference type="InterPro" id="IPR057268">
    <property type="entry name" value="Ribosomal_L18"/>
</dbReference>
<dbReference type="FunFam" id="3.30.420.100:FF:000002">
    <property type="entry name" value="60S ribosomal protein L5"/>
    <property type="match status" value="1"/>
</dbReference>
<keyword evidence="4" id="KW-0694">RNA-binding</keyword>
<dbReference type="InterPro" id="IPR025607">
    <property type="entry name" value="Ribosomal_uL18_C_euk"/>
</dbReference>
<dbReference type="GO" id="GO:0006412">
    <property type="term" value="P:translation"/>
    <property type="evidence" value="ECO:0007669"/>
    <property type="project" value="InterPro"/>
</dbReference>
<evidence type="ECO:0000256" key="9">
    <source>
        <dbReference type="SAM" id="MobiDB-lite"/>
    </source>
</evidence>
<dbReference type="AlphaFoldDB" id="A0A6G1Q9B7"/>
<dbReference type="Pfam" id="PF14204">
    <property type="entry name" value="Ribosomal_L18_c"/>
    <property type="match status" value="1"/>
</dbReference>
<name>A0A6G1Q9B7_CHAAH</name>
<dbReference type="PRINTS" id="PR00058">
    <property type="entry name" value="RIBOSOMALL5"/>
</dbReference>
<dbReference type="SUPFAM" id="SSF53137">
    <property type="entry name" value="Translational machinery components"/>
    <property type="match status" value="1"/>
</dbReference>
<evidence type="ECO:0000256" key="1">
    <source>
        <dbReference type="ARBA" id="ARBA00004496"/>
    </source>
</evidence>
<dbReference type="CDD" id="cd00432">
    <property type="entry name" value="Ribosomal_L18_L5e"/>
    <property type="match status" value="1"/>
</dbReference>